<dbReference type="GeneID" id="36834987"/>
<gene>
    <name evidence="8" type="ORF">DFR87_06555</name>
</gene>
<dbReference type="InterPro" id="IPR006166">
    <property type="entry name" value="ERCC4_domain"/>
</dbReference>
<keyword evidence="9" id="KW-1185">Reference proteome</keyword>
<dbReference type="InterPro" id="IPR011335">
    <property type="entry name" value="Restrct_endonuc-II-like"/>
</dbReference>
<dbReference type="PANTHER" id="PTHR10150">
    <property type="entry name" value="DNA REPAIR ENDONUCLEASE XPF"/>
    <property type="match status" value="1"/>
</dbReference>
<dbReference type="InterPro" id="IPR010994">
    <property type="entry name" value="RuvA_2-like"/>
</dbReference>
<dbReference type="AlphaFoldDB" id="A0A2U9ITR9"/>
<evidence type="ECO:0000256" key="4">
    <source>
        <dbReference type="ARBA" id="ARBA00022801"/>
    </source>
</evidence>
<evidence type="ECO:0000256" key="6">
    <source>
        <dbReference type="ARBA" id="ARBA00023204"/>
    </source>
</evidence>
<dbReference type="EMBL" id="CP029287">
    <property type="protein sequence ID" value="AWR99418.1"/>
    <property type="molecule type" value="Genomic_DNA"/>
</dbReference>
<dbReference type="NCBIfam" id="NF040956">
    <property type="entry name" value="Arch_Xpf_endonucase"/>
    <property type="match status" value="1"/>
</dbReference>
<evidence type="ECO:0000256" key="5">
    <source>
        <dbReference type="ARBA" id="ARBA00023125"/>
    </source>
</evidence>
<evidence type="ECO:0000256" key="3">
    <source>
        <dbReference type="ARBA" id="ARBA00022763"/>
    </source>
</evidence>
<dbReference type="GO" id="GO:0003684">
    <property type="term" value="F:damaged DNA binding"/>
    <property type="evidence" value="ECO:0007669"/>
    <property type="project" value="TreeGrafter"/>
</dbReference>
<keyword evidence="4" id="KW-0378">Hydrolase</keyword>
<name>A0A2U9ITR9_9CREN</name>
<feature type="domain" description="ERCC4" evidence="7">
    <location>
        <begin position="3"/>
        <end position="83"/>
    </location>
</feature>
<dbReference type="Proteomes" id="UP000247586">
    <property type="component" value="Chromosome"/>
</dbReference>
<dbReference type="PANTHER" id="PTHR10150:SF0">
    <property type="entry name" value="DNA REPAIR ENDONUCLEASE XPF"/>
    <property type="match status" value="1"/>
</dbReference>
<dbReference type="OrthoDB" id="121419at2157"/>
<reference evidence="8" key="1">
    <citation type="submission" date="2018-05" db="EMBL/GenBank/DDBJ databases">
        <title>Complete Genome Sequences of Extremely Thermoacidophilic, Metal-Mobilizing Type-Strain Members of the Archaeal Family Sulfolobaceae: Acidianus brierleyi DSM-1651T, Acidianus sulfidivorans DSM-18786T, Metallosphaera hakonensis DSM-7519T, and Metallosphaera prunae DSM-10039T.</title>
        <authorList>
            <person name="Counts J.A."/>
            <person name="Kelly R.M."/>
        </authorList>
    </citation>
    <scope>NUCLEOTIDE SEQUENCE [LARGE SCALE GENOMIC DNA]</scope>
    <source>
        <strain evidence="8">HO1-1</strain>
    </source>
</reference>
<dbReference type="GO" id="GO:0003697">
    <property type="term" value="F:single-stranded DNA binding"/>
    <property type="evidence" value="ECO:0007669"/>
    <property type="project" value="TreeGrafter"/>
</dbReference>
<accession>A0A2U9ITR9</accession>
<evidence type="ECO:0000313" key="8">
    <source>
        <dbReference type="EMBL" id="AWR99418.1"/>
    </source>
</evidence>
<keyword evidence="1" id="KW-0540">Nuclease</keyword>
<dbReference type="Gene3D" id="3.40.50.10130">
    <property type="match status" value="1"/>
</dbReference>
<keyword evidence="2" id="KW-0255">Endonuclease</keyword>
<protein>
    <submittedName>
        <fullName evidence="8">Multidrug MFS transporter</fullName>
    </submittedName>
</protein>
<keyword evidence="5" id="KW-0238">DNA-binding</keyword>
<dbReference type="CDD" id="cd20075">
    <property type="entry name" value="XPF_nuclease_XPF_arch"/>
    <property type="match status" value="1"/>
</dbReference>
<dbReference type="KEGG" id="mhk:DFR87_06555"/>
<dbReference type="Pfam" id="PF02732">
    <property type="entry name" value="ERCC4"/>
    <property type="match status" value="1"/>
</dbReference>
<dbReference type="GO" id="GO:0000014">
    <property type="term" value="F:single-stranded DNA endodeoxyribonuclease activity"/>
    <property type="evidence" value="ECO:0007669"/>
    <property type="project" value="TreeGrafter"/>
</dbReference>
<keyword evidence="6" id="KW-0234">DNA repair</keyword>
<evidence type="ECO:0000313" key="9">
    <source>
        <dbReference type="Proteomes" id="UP000247586"/>
    </source>
</evidence>
<evidence type="ECO:0000259" key="7">
    <source>
        <dbReference type="SMART" id="SM00891"/>
    </source>
</evidence>
<keyword evidence="3" id="KW-0227">DNA damage</keyword>
<dbReference type="Gene3D" id="1.10.150.20">
    <property type="entry name" value="5' to 3' exonuclease, C-terminal subdomain"/>
    <property type="match status" value="1"/>
</dbReference>
<sequence>MLRIYADTREKQSGVPDILKELGAIVFLQQLSVGDYVVGDNVAVERKNVFDLMNSVFDKRFFDQLERLKEAYSKAFILVEGNLETAKAITARWKLFNSALITAITDFQIGILFSIDKRETAEILISIAKRYQNKDSSKGPISLHDKPKFETLDQMQLYVVQSLPQVGGKTAIRLLTEFSTIKNICNATVSDLEKATKSRKKAELLYKIFNTEFSPNNEKKSSSLIDFVEK</sequence>
<dbReference type="RefSeq" id="WP_110369175.1">
    <property type="nucleotide sequence ID" value="NZ_CP029287.2"/>
</dbReference>
<dbReference type="InterPro" id="IPR053651">
    <property type="entry name" value="DNA_repair_endonuclease"/>
</dbReference>
<evidence type="ECO:0000256" key="2">
    <source>
        <dbReference type="ARBA" id="ARBA00022759"/>
    </source>
</evidence>
<proteinExistence type="predicted"/>
<organism evidence="8 9">
    <name type="scientific">Metallosphaera hakonensis JCM 8857 = DSM 7519</name>
    <dbReference type="NCBI Taxonomy" id="1293036"/>
    <lineage>
        <taxon>Archaea</taxon>
        <taxon>Thermoproteota</taxon>
        <taxon>Thermoprotei</taxon>
        <taxon>Sulfolobales</taxon>
        <taxon>Sulfolobaceae</taxon>
        <taxon>Metallosphaera</taxon>
    </lineage>
</organism>
<dbReference type="SUPFAM" id="SSF52980">
    <property type="entry name" value="Restriction endonuclease-like"/>
    <property type="match status" value="1"/>
</dbReference>
<evidence type="ECO:0000256" key="1">
    <source>
        <dbReference type="ARBA" id="ARBA00022722"/>
    </source>
</evidence>
<dbReference type="GO" id="GO:0000724">
    <property type="term" value="P:double-strand break repair via homologous recombination"/>
    <property type="evidence" value="ECO:0007669"/>
    <property type="project" value="TreeGrafter"/>
</dbReference>
<dbReference type="STRING" id="1293036.GCA_001315825_01889"/>
<dbReference type="SUPFAM" id="SSF47781">
    <property type="entry name" value="RuvA domain 2-like"/>
    <property type="match status" value="1"/>
</dbReference>
<dbReference type="SMART" id="SM00891">
    <property type="entry name" value="ERCC4"/>
    <property type="match status" value="1"/>
</dbReference>
<dbReference type="GO" id="GO:1901255">
    <property type="term" value="P:nucleotide-excision repair involved in interstrand cross-link repair"/>
    <property type="evidence" value="ECO:0007669"/>
    <property type="project" value="TreeGrafter"/>
</dbReference>